<sequence length="360" mass="41203">MVDTAVSNLSMKLLIKIDNKGIFEMHDHLRDMGQTIAEKEKVGTRLWEAAHLNTVSDINFSRLRLKGGNPQRFKVLCRPGLRYLHLRNVTIEGMKEDTLAVLPPSLIWLRLEHCPIATGKKGPIEKIFEAVRKPRHSRFVGHHRQLKIMQLKDINSLFISSLFSFPNIEQLQHLNIEKSKSLETLPDSIGNLSGLLHLNLRGCRRLNSLPNTIGNLSKLQYLNLEWCYRLSNLPDTIGNLSQLQQLDLEGCDKLTNLPDTIGNLSQLQHFNLRGCYRLNNLPNTIGNLSQLQHLDLKWCYTLNNLPNTIGNLSRLLHLDLRGCRRLNNLHDTINNLPQLQYFLSNLCCKTSTCTRKRCGD</sequence>
<reference evidence="3" key="1">
    <citation type="submission" date="2022-12" db="EMBL/GenBank/DDBJ databases">
        <title>Chromosome-Level Genome Assembly of Japanese Cedar (Cryptomeriajaponica D. Don).</title>
        <authorList>
            <person name="Fujino T."/>
            <person name="Yamaguchi K."/>
            <person name="Yokoyama T."/>
            <person name="Hamanaka T."/>
            <person name="Harazono Y."/>
            <person name="Kamada H."/>
            <person name="Kobayashi W."/>
            <person name="Ujino-Ihara T."/>
            <person name="Uchiyama K."/>
            <person name="Matsumoto A."/>
            <person name="Izuno A."/>
            <person name="Tsumura Y."/>
            <person name="Toyoda A."/>
            <person name="Shigenobu S."/>
            <person name="Moriguchi Y."/>
            <person name="Ueno S."/>
            <person name="Kasahara M."/>
        </authorList>
    </citation>
    <scope>NUCLEOTIDE SEQUENCE</scope>
</reference>
<proteinExistence type="predicted"/>
<protein>
    <recommendedName>
        <fullName evidence="2">Disease resistance R13L4/SHOC-2-like LRR domain-containing protein</fullName>
    </recommendedName>
</protein>
<dbReference type="InterPro" id="IPR055414">
    <property type="entry name" value="LRR_R13L4/SHOC2-like"/>
</dbReference>
<evidence type="ECO:0000313" key="4">
    <source>
        <dbReference type="Proteomes" id="UP001234787"/>
    </source>
</evidence>
<dbReference type="InterPro" id="IPR032675">
    <property type="entry name" value="LRR_dom_sf"/>
</dbReference>
<dbReference type="Proteomes" id="UP001234787">
    <property type="component" value="Unassembled WGS sequence"/>
</dbReference>
<dbReference type="PANTHER" id="PTHR47186:SF3">
    <property type="entry name" value="OS09G0267800 PROTEIN"/>
    <property type="match status" value="1"/>
</dbReference>
<keyword evidence="4" id="KW-1185">Reference proteome</keyword>
<gene>
    <name evidence="3" type="ORF">SUGI_1215500</name>
</gene>
<keyword evidence="1" id="KW-0677">Repeat</keyword>
<feature type="domain" description="Disease resistance R13L4/SHOC-2-like LRR" evidence="2">
    <location>
        <begin position="143"/>
        <end position="251"/>
    </location>
</feature>
<evidence type="ECO:0000313" key="3">
    <source>
        <dbReference type="EMBL" id="GLJ56297.1"/>
    </source>
</evidence>
<dbReference type="SUPFAM" id="SSF52047">
    <property type="entry name" value="RNI-like"/>
    <property type="match status" value="1"/>
</dbReference>
<dbReference type="Gene3D" id="3.80.10.10">
    <property type="entry name" value="Ribonuclease Inhibitor"/>
    <property type="match status" value="1"/>
</dbReference>
<dbReference type="Pfam" id="PF23598">
    <property type="entry name" value="LRR_14"/>
    <property type="match status" value="1"/>
</dbReference>
<name>A0AAD3NPF2_CRYJA</name>
<evidence type="ECO:0000256" key="1">
    <source>
        <dbReference type="ARBA" id="ARBA00022737"/>
    </source>
</evidence>
<comment type="caution">
    <text evidence="3">The sequence shown here is derived from an EMBL/GenBank/DDBJ whole genome shotgun (WGS) entry which is preliminary data.</text>
</comment>
<dbReference type="EMBL" id="BSEH01000017">
    <property type="protein sequence ID" value="GLJ56297.1"/>
    <property type="molecule type" value="Genomic_DNA"/>
</dbReference>
<accession>A0AAD3NPF2</accession>
<dbReference type="AlphaFoldDB" id="A0AAD3NPF2"/>
<organism evidence="3 4">
    <name type="scientific">Cryptomeria japonica</name>
    <name type="common">Japanese cedar</name>
    <name type="synonym">Cupressus japonica</name>
    <dbReference type="NCBI Taxonomy" id="3369"/>
    <lineage>
        <taxon>Eukaryota</taxon>
        <taxon>Viridiplantae</taxon>
        <taxon>Streptophyta</taxon>
        <taxon>Embryophyta</taxon>
        <taxon>Tracheophyta</taxon>
        <taxon>Spermatophyta</taxon>
        <taxon>Pinopsida</taxon>
        <taxon>Pinidae</taxon>
        <taxon>Conifers II</taxon>
        <taxon>Cupressales</taxon>
        <taxon>Cupressaceae</taxon>
        <taxon>Cryptomeria</taxon>
    </lineage>
</organism>
<dbReference type="PANTHER" id="PTHR47186">
    <property type="entry name" value="LEUCINE-RICH REPEAT-CONTAINING PROTEIN 57"/>
    <property type="match status" value="1"/>
</dbReference>
<evidence type="ECO:0000259" key="2">
    <source>
        <dbReference type="Pfam" id="PF23598"/>
    </source>
</evidence>